<evidence type="ECO:0000256" key="1">
    <source>
        <dbReference type="ARBA" id="ARBA00003093"/>
    </source>
</evidence>
<dbReference type="Gene3D" id="3.30.230.10">
    <property type="match status" value="1"/>
</dbReference>
<dbReference type="PANTHER" id="PTHR48277">
    <property type="entry name" value="MITOCHONDRIAL RIBOSOMAL PROTEIN S5"/>
    <property type="match status" value="1"/>
</dbReference>
<dbReference type="InterPro" id="IPR005712">
    <property type="entry name" value="Ribosomal_uS5_bac-type"/>
</dbReference>
<dbReference type="InterPro" id="IPR005324">
    <property type="entry name" value="Ribosomal_uS5_C"/>
</dbReference>
<dbReference type="HAMAP" id="MF_01307_B">
    <property type="entry name" value="Ribosomal_uS5_B"/>
    <property type="match status" value="1"/>
</dbReference>
<dbReference type="InterPro" id="IPR018192">
    <property type="entry name" value="Ribosomal_uS5_N_CS"/>
</dbReference>
<evidence type="ECO:0000256" key="6">
    <source>
        <dbReference type="ARBA" id="ARBA00023274"/>
    </source>
</evidence>
<dbReference type="EMBL" id="FNAG01000011">
    <property type="protein sequence ID" value="SDD93708.1"/>
    <property type="molecule type" value="Genomic_DNA"/>
</dbReference>
<name>A0A1G6YTM7_9GAMM</name>
<dbReference type="Gene3D" id="3.30.160.20">
    <property type="match status" value="1"/>
</dbReference>
<dbReference type="STRING" id="265719.SAMN04488509_11119"/>
<dbReference type="GO" id="GO:0003735">
    <property type="term" value="F:structural constituent of ribosome"/>
    <property type="evidence" value="ECO:0007669"/>
    <property type="project" value="UniProtKB-UniRule"/>
</dbReference>
<dbReference type="OrthoDB" id="9809045at2"/>
<dbReference type="Proteomes" id="UP000199603">
    <property type="component" value="Unassembled WGS sequence"/>
</dbReference>
<dbReference type="FunFam" id="3.30.230.10:FF:000002">
    <property type="entry name" value="30S ribosomal protein S5"/>
    <property type="match status" value="1"/>
</dbReference>
<dbReference type="SUPFAM" id="SSF54768">
    <property type="entry name" value="dsRNA-binding domain-like"/>
    <property type="match status" value="1"/>
</dbReference>
<comment type="domain">
    <text evidence="8">The N-terminal domain interacts with the head of the 30S subunit; the C-terminal domain interacts with the body and contacts protein S4. The interaction surface between S4 and S5 is involved in control of translational fidelity.</text>
</comment>
<evidence type="ECO:0000259" key="10">
    <source>
        <dbReference type="PROSITE" id="PS50881"/>
    </source>
</evidence>
<dbReference type="RefSeq" id="WP_091244266.1">
    <property type="nucleotide sequence ID" value="NZ_FNAG01000011.1"/>
</dbReference>
<keyword evidence="6 8" id="KW-0687">Ribonucleoprotein</keyword>
<dbReference type="SUPFAM" id="SSF54211">
    <property type="entry name" value="Ribosomal protein S5 domain 2-like"/>
    <property type="match status" value="1"/>
</dbReference>
<dbReference type="FunFam" id="3.30.160.20:FF:000001">
    <property type="entry name" value="30S ribosomal protein S5"/>
    <property type="match status" value="1"/>
</dbReference>
<evidence type="ECO:0000256" key="7">
    <source>
        <dbReference type="ARBA" id="ARBA00035255"/>
    </source>
</evidence>
<evidence type="ECO:0000313" key="12">
    <source>
        <dbReference type="Proteomes" id="UP000199603"/>
    </source>
</evidence>
<dbReference type="AlphaFoldDB" id="A0A1G6YTM7"/>
<evidence type="ECO:0000256" key="8">
    <source>
        <dbReference type="HAMAP-Rule" id="MF_01307"/>
    </source>
</evidence>
<dbReference type="GO" id="GO:0019843">
    <property type="term" value="F:rRNA binding"/>
    <property type="evidence" value="ECO:0007669"/>
    <property type="project" value="UniProtKB-UniRule"/>
</dbReference>
<dbReference type="PROSITE" id="PS00585">
    <property type="entry name" value="RIBOSOMAL_S5"/>
    <property type="match status" value="1"/>
</dbReference>
<dbReference type="PROSITE" id="PS50881">
    <property type="entry name" value="S5_DSRBD"/>
    <property type="match status" value="1"/>
</dbReference>
<dbReference type="InterPro" id="IPR013810">
    <property type="entry name" value="Ribosomal_uS5_N"/>
</dbReference>
<gene>
    <name evidence="8" type="primary">rpsE</name>
    <name evidence="11" type="ORF">SAMN04488509_11119</name>
</gene>
<keyword evidence="3 8" id="KW-0699">rRNA-binding</keyword>
<dbReference type="InterPro" id="IPR014721">
    <property type="entry name" value="Ribsml_uS5_D2-typ_fold_subgr"/>
</dbReference>
<feature type="domain" description="S5 DRBM" evidence="10">
    <location>
        <begin position="12"/>
        <end position="75"/>
    </location>
</feature>
<dbReference type="Pfam" id="PF03719">
    <property type="entry name" value="Ribosomal_S5_C"/>
    <property type="match status" value="1"/>
</dbReference>
<dbReference type="PANTHER" id="PTHR48277:SF1">
    <property type="entry name" value="MITOCHONDRIAL RIBOSOMAL PROTEIN S5"/>
    <property type="match status" value="1"/>
</dbReference>
<evidence type="ECO:0000256" key="9">
    <source>
        <dbReference type="RuleBase" id="RU003823"/>
    </source>
</evidence>
<organism evidence="11 12">
    <name type="scientific">Aquimonas voraii</name>
    <dbReference type="NCBI Taxonomy" id="265719"/>
    <lineage>
        <taxon>Bacteria</taxon>
        <taxon>Pseudomonadati</taxon>
        <taxon>Pseudomonadota</taxon>
        <taxon>Gammaproteobacteria</taxon>
        <taxon>Lysobacterales</taxon>
        <taxon>Lysobacteraceae</taxon>
        <taxon>Aquimonas</taxon>
    </lineage>
</organism>
<comment type="subunit">
    <text evidence="8">Part of the 30S ribosomal subunit. Contacts proteins S4 and S8.</text>
</comment>
<proteinExistence type="inferred from homology"/>
<comment type="function">
    <text evidence="8">With S4 and S12 plays an important role in translational accuracy.</text>
</comment>
<keyword evidence="12" id="KW-1185">Reference proteome</keyword>
<dbReference type="InterPro" id="IPR000851">
    <property type="entry name" value="Ribosomal_uS5"/>
</dbReference>
<keyword evidence="5 8" id="KW-0689">Ribosomal protein</keyword>
<dbReference type="NCBIfam" id="TIGR01021">
    <property type="entry name" value="rpsE_bact"/>
    <property type="match status" value="1"/>
</dbReference>
<reference evidence="11 12" key="1">
    <citation type="submission" date="2016-10" db="EMBL/GenBank/DDBJ databases">
        <authorList>
            <person name="de Groot N.N."/>
        </authorList>
    </citation>
    <scope>NUCLEOTIDE SEQUENCE [LARGE SCALE GENOMIC DNA]</scope>
    <source>
        <strain evidence="11 12">DSM 16957</strain>
    </source>
</reference>
<dbReference type="GO" id="GO:0006412">
    <property type="term" value="P:translation"/>
    <property type="evidence" value="ECO:0007669"/>
    <property type="project" value="UniProtKB-UniRule"/>
</dbReference>
<evidence type="ECO:0000313" key="11">
    <source>
        <dbReference type="EMBL" id="SDD93708.1"/>
    </source>
</evidence>
<evidence type="ECO:0000256" key="5">
    <source>
        <dbReference type="ARBA" id="ARBA00022980"/>
    </source>
</evidence>
<dbReference type="GO" id="GO:0042254">
    <property type="term" value="P:ribosome biogenesis"/>
    <property type="evidence" value="ECO:0007669"/>
    <property type="project" value="UniProtKB-ARBA"/>
</dbReference>
<evidence type="ECO:0000256" key="2">
    <source>
        <dbReference type="ARBA" id="ARBA00008945"/>
    </source>
</evidence>
<protein>
    <recommendedName>
        <fullName evidence="7 8">Small ribosomal subunit protein uS5</fullName>
    </recommendedName>
</protein>
<dbReference type="GO" id="GO:0005737">
    <property type="term" value="C:cytoplasm"/>
    <property type="evidence" value="ECO:0007669"/>
    <property type="project" value="UniProtKB-ARBA"/>
</dbReference>
<dbReference type="GO" id="GO:0015935">
    <property type="term" value="C:small ribosomal subunit"/>
    <property type="evidence" value="ECO:0007669"/>
    <property type="project" value="InterPro"/>
</dbReference>
<keyword evidence="4 8" id="KW-0694">RNA-binding</keyword>
<dbReference type="Pfam" id="PF00333">
    <property type="entry name" value="Ribosomal_S5"/>
    <property type="match status" value="1"/>
</dbReference>
<accession>A0A1G6YTM7</accession>
<dbReference type="InterPro" id="IPR020568">
    <property type="entry name" value="Ribosomal_Su5_D2-typ_SF"/>
</dbReference>
<evidence type="ECO:0000256" key="3">
    <source>
        <dbReference type="ARBA" id="ARBA00022730"/>
    </source>
</evidence>
<comment type="function">
    <text evidence="1 8">Located at the back of the 30S subunit body where it stabilizes the conformation of the head with respect to the body.</text>
</comment>
<comment type="similarity">
    <text evidence="2 8 9">Belongs to the universal ribosomal protein uS5 family.</text>
</comment>
<evidence type="ECO:0000256" key="4">
    <source>
        <dbReference type="ARBA" id="ARBA00022884"/>
    </source>
</evidence>
<sequence>MSTNDRDNSDGMLEKLVAVNRVSKTVKGGRQFTFTALTVVGDGAGRVGFGYGKAREVPVAIQKSMEYARKAMVSVELNGGTVWYPIKANHGAARVYMQPASEGTGVIAGGAMRAVLEAAGVKNILAKAVGSRNPINLVRATIKGLQAMHSPSKIAAKRGKKLEEISNG</sequence>